<keyword evidence="1" id="KW-0812">Transmembrane</keyword>
<accession>A0AAN4ZG48</accession>
<gene>
    <name evidence="2" type="ORF">PMAYCL1PPCAC_09519</name>
</gene>
<evidence type="ECO:0000313" key="2">
    <source>
        <dbReference type="EMBL" id="GMR39324.1"/>
    </source>
</evidence>
<keyword evidence="1" id="KW-0472">Membrane</keyword>
<evidence type="ECO:0000313" key="3">
    <source>
        <dbReference type="Proteomes" id="UP001328107"/>
    </source>
</evidence>
<reference evidence="3" key="1">
    <citation type="submission" date="2022-10" db="EMBL/GenBank/DDBJ databases">
        <title>Genome assembly of Pristionchus species.</title>
        <authorList>
            <person name="Yoshida K."/>
            <person name="Sommer R.J."/>
        </authorList>
    </citation>
    <scope>NUCLEOTIDE SEQUENCE [LARGE SCALE GENOMIC DNA]</scope>
    <source>
        <strain evidence="3">RS5460</strain>
    </source>
</reference>
<dbReference type="AlphaFoldDB" id="A0AAN4ZG48"/>
<sequence>MRAWPAMRCSTFACETVDAGEIPFTSDEAPVACLLEPVETDVAGRTVCTAVVGRAVDILIGACIIEESAIRCSTFSFGTVADDGITHTDDVASVAYLLETVDADVAARTVVTDVEGRAVDAVIGARVIEDSAIEESFAHEAVDPDWMAHTFATGFVGCAIAVVFVSTAGLTVFAGLGTTALVLHTGLLRMLVYEAGFTCGKVATFAGGWAALAVVGFEVAAEHFGVVEDVERSA</sequence>
<dbReference type="Proteomes" id="UP001328107">
    <property type="component" value="Unassembled WGS sequence"/>
</dbReference>
<evidence type="ECO:0000256" key="1">
    <source>
        <dbReference type="SAM" id="Phobius"/>
    </source>
</evidence>
<name>A0AAN4ZG48_9BILA</name>
<keyword evidence="1" id="KW-1133">Transmembrane helix</keyword>
<organism evidence="2 3">
    <name type="scientific">Pristionchus mayeri</name>
    <dbReference type="NCBI Taxonomy" id="1317129"/>
    <lineage>
        <taxon>Eukaryota</taxon>
        <taxon>Metazoa</taxon>
        <taxon>Ecdysozoa</taxon>
        <taxon>Nematoda</taxon>
        <taxon>Chromadorea</taxon>
        <taxon>Rhabditida</taxon>
        <taxon>Rhabditina</taxon>
        <taxon>Diplogasteromorpha</taxon>
        <taxon>Diplogasteroidea</taxon>
        <taxon>Neodiplogasteridae</taxon>
        <taxon>Pristionchus</taxon>
    </lineage>
</organism>
<feature type="transmembrane region" description="Helical" evidence="1">
    <location>
        <begin position="159"/>
        <end position="183"/>
    </location>
</feature>
<proteinExistence type="predicted"/>
<keyword evidence="3" id="KW-1185">Reference proteome</keyword>
<protein>
    <submittedName>
        <fullName evidence="2">Uncharacterized protein</fullName>
    </submittedName>
</protein>
<comment type="caution">
    <text evidence="2">The sequence shown here is derived from an EMBL/GenBank/DDBJ whole genome shotgun (WGS) entry which is preliminary data.</text>
</comment>
<dbReference type="EMBL" id="BTRK01000002">
    <property type="protein sequence ID" value="GMR39324.1"/>
    <property type="molecule type" value="Genomic_DNA"/>
</dbReference>